<evidence type="ECO:0000256" key="1">
    <source>
        <dbReference type="SAM" id="MobiDB-lite"/>
    </source>
</evidence>
<evidence type="ECO:0000313" key="4">
    <source>
        <dbReference type="Proteomes" id="UP001500467"/>
    </source>
</evidence>
<evidence type="ECO:0000313" key="3">
    <source>
        <dbReference type="EMBL" id="GAA1208175.1"/>
    </source>
</evidence>
<gene>
    <name evidence="3" type="ORF">GCM10009675_29940</name>
</gene>
<dbReference type="Proteomes" id="UP001500467">
    <property type="component" value="Unassembled WGS sequence"/>
</dbReference>
<dbReference type="PANTHER" id="PTHR43355:SF2">
    <property type="entry name" value="FLAVIN REDUCTASE (NADPH)"/>
    <property type="match status" value="1"/>
</dbReference>
<proteinExistence type="predicted"/>
<comment type="caution">
    <text evidence="3">The sequence shown here is derived from an EMBL/GenBank/DDBJ whole genome shotgun (WGS) entry which is preliminary data.</text>
</comment>
<accession>A0ABN1VER2</accession>
<protein>
    <submittedName>
        <fullName evidence="3">NAD(P)-dependent oxidoreductase</fullName>
    </submittedName>
</protein>
<name>A0ABN1VER2_9PSEU</name>
<dbReference type="InterPro" id="IPR016040">
    <property type="entry name" value="NAD(P)-bd_dom"/>
</dbReference>
<dbReference type="SUPFAM" id="SSF51735">
    <property type="entry name" value="NAD(P)-binding Rossmann-fold domains"/>
    <property type="match status" value="1"/>
</dbReference>
<feature type="domain" description="NAD(P)-binding" evidence="2">
    <location>
        <begin position="7"/>
        <end position="200"/>
    </location>
</feature>
<dbReference type="RefSeq" id="WP_253858842.1">
    <property type="nucleotide sequence ID" value="NZ_BAAALM010000008.1"/>
</dbReference>
<keyword evidence="4" id="KW-1185">Reference proteome</keyword>
<sequence length="211" mass="21740">MNLTIIGATGMVGTRLTAEARDRGHRVTAASRRPGTSDRRGVSTTAVDVDTGRNLGTAVARADAVVLTIRAAAGREDLLGPATTRVLDVVADVGAPLLVIGGAGPLRSPDDPARLVADDPAHVPAAWRRLAEASTAQLHACLDHPAATWTYLSPPAVLEPGDRTGTYTRGTSALLIGRNGASRISAEDLAVAALDELENPGTERHVTVAAP</sequence>
<dbReference type="PANTHER" id="PTHR43355">
    <property type="entry name" value="FLAVIN REDUCTASE (NADPH)"/>
    <property type="match status" value="1"/>
</dbReference>
<dbReference type="Gene3D" id="3.40.50.720">
    <property type="entry name" value="NAD(P)-binding Rossmann-like Domain"/>
    <property type="match status" value="1"/>
</dbReference>
<dbReference type="InterPro" id="IPR036291">
    <property type="entry name" value="NAD(P)-bd_dom_sf"/>
</dbReference>
<evidence type="ECO:0000259" key="2">
    <source>
        <dbReference type="Pfam" id="PF13460"/>
    </source>
</evidence>
<feature type="region of interest" description="Disordered" evidence="1">
    <location>
        <begin position="21"/>
        <end position="44"/>
    </location>
</feature>
<reference evidence="3 4" key="1">
    <citation type="journal article" date="2019" name="Int. J. Syst. Evol. Microbiol.">
        <title>The Global Catalogue of Microorganisms (GCM) 10K type strain sequencing project: providing services to taxonomists for standard genome sequencing and annotation.</title>
        <authorList>
            <consortium name="The Broad Institute Genomics Platform"/>
            <consortium name="The Broad Institute Genome Sequencing Center for Infectious Disease"/>
            <person name="Wu L."/>
            <person name="Ma J."/>
        </authorList>
    </citation>
    <scope>NUCLEOTIDE SEQUENCE [LARGE SCALE GENOMIC DNA]</scope>
    <source>
        <strain evidence="3 4">JCM 13022</strain>
    </source>
</reference>
<dbReference type="InterPro" id="IPR051606">
    <property type="entry name" value="Polyketide_Oxido-like"/>
</dbReference>
<dbReference type="EMBL" id="BAAALM010000008">
    <property type="protein sequence ID" value="GAA1208175.1"/>
    <property type="molecule type" value="Genomic_DNA"/>
</dbReference>
<organism evidence="3 4">
    <name type="scientific">Prauserella alba</name>
    <dbReference type="NCBI Taxonomy" id="176898"/>
    <lineage>
        <taxon>Bacteria</taxon>
        <taxon>Bacillati</taxon>
        <taxon>Actinomycetota</taxon>
        <taxon>Actinomycetes</taxon>
        <taxon>Pseudonocardiales</taxon>
        <taxon>Pseudonocardiaceae</taxon>
        <taxon>Prauserella</taxon>
    </lineage>
</organism>
<dbReference type="Pfam" id="PF13460">
    <property type="entry name" value="NAD_binding_10"/>
    <property type="match status" value="1"/>
</dbReference>